<comment type="catalytic activity">
    <reaction evidence="10 11">
        <text>D-alanyl-D-alanine + UDP-N-acetyl-alpha-D-muramoyl-L-alanyl-gamma-D-glutamyl-meso-2,6-diaminopimelate + ATP = UDP-N-acetyl-alpha-D-muramoyl-L-alanyl-gamma-D-glutamyl-meso-2,6-diaminopimeloyl-D-alanyl-D-alanine + ADP + phosphate + H(+)</text>
        <dbReference type="Rhea" id="RHEA:28374"/>
        <dbReference type="ChEBI" id="CHEBI:15378"/>
        <dbReference type="ChEBI" id="CHEBI:30616"/>
        <dbReference type="ChEBI" id="CHEBI:43474"/>
        <dbReference type="ChEBI" id="CHEBI:57822"/>
        <dbReference type="ChEBI" id="CHEBI:61386"/>
        <dbReference type="ChEBI" id="CHEBI:83905"/>
        <dbReference type="ChEBI" id="CHEBI:456216"/>
        <dbReference type="EC" id="6.3.2.10"/>
    </reaction>
</comment>
<keyword evidence="9 10" id="KW-0961">Cell wall biogenesis/degradation</keyword>
<dbReference type="InterPro" id="IPR005863">
    <property type="entry name" value="UDP-N-AcMur_synth"/>
</dbReference>
<dbReference type="eggNOG" id="COG0770">
    <property type="taxonomic scope" value="Bacteria"/>
</dbReference>
<feature type="binding site" evidence="10">
    <location>
        <begin position="120"/>
        <end position="126"/>
    </location>
    <ligand>
        <name>ATP</name>
        <dbReference type="ChEBI" id="CHEBI:30616"/>
    </ligand>
</feature>
<keyword evidence="8 10" id="KW-0131">Cell cycle</keyword>
<dbReference type="EC" id="6.3.2.10" evidence="10 11"/>
<dbReference type="OrthoDB" id="9801978at2"/>
<dbReference type="NCBIfam" id="TIGR01143">
    <property type="entry name" value="murF"/>
    <property type="match status" value="1"/>
</dbReference>
<dbReference type="InterPro" id="IPR036615">
    <property type="entry name" value="Mur_ligase_C_dom_sf"/>
</dbReference>
<dbReference type="GO" id="GO:0005524">
    <property type="term" value="F:ATP binding"/>
    <property type="evidence" value="ECO:0007669"/>
    <property type="project" value="UniProtKB-UniRule"/>
</dbReference>
<comment type="caution">
    <text evidence="15">The sequence shown here is derived from an EMBL/GenBank/DDBJ whole genome shotgun (WGS) entry which is preliminary data.</text>
</comment>
<gene>
    <name evidence="10 15" type="primary">murF</name>
    <name evidence="15" type="ORF">HMPREF0908_1227</name>
</gene>
<dbReference type="PANTHER" id="PTHR43024">
    <property type="entry name" value="UDP-N-ACETYLMURAMOYL-TRIPEPTIDE--D-ALANYL-D-ALANINE LIGASE"/>
    <property type="match status" value="1"/>
</dbReference>
<evidence type="ECO:0000259" key="12">
    <source>
        <dbReference type="Pfam" id="PF01225"/>
    </source>
</evidence>
<dbReference type="InterPro" id="IPR004101">
    <property type="entry name" value="Mur_ligase_C"/>
</dbReference>
<dbReference type="STRING" id="638302.HMPREF0908_1227"/>
<dbReference type="PANTHER" id="PTHR43024:SF1">
    <property type="entry name" value="UDP-N-ACETYLMURAMOYL-TRIPEPTIDE--D-ALANYL-D-ALANINE LIGASE"/>
    <property type="match status" value="1"/>
</dbReference>
<feature type="domain" description="Mur ligase central" evidence="14">
    <location>
        <begin position="118"/>
        <end position="305"/>
    </location>
</feature>
<dbReference type="RefSeq" id="WP_006689961.1">
    <property type="nucleotide sequence ID" value="NZ_GG694006.1"/>
</dbReference>
<keyword evidence="5 10" id="KW-0067">ATP-binding</keyword>
<dbReference type="SUPFAM" id="SSF63418">
    <property type="entry name" value="MurE/MurF N-terminal domain"/>
    <property type="match status" value="1"/>
</dbReference>
<name>C4V3Y3_9FIRM</name>
<reference evidence="15 16" key="1">
    <citation type="submission" date="2009-04" db="EMBL/GenBank/DDBJ databases">
        <authorList>
            <person name="Qin X."/>
            <person name="Bachman B."/>
            <person name="Battles P."/>
            <person name="Bell A."/>
            <person name="Bess C."/>
            <person name="Bickham C."/>
            <person name="Chaboub L."/>
            <person name="Chen D."/>
            <person name="Coyle M."/>
            <person name="Deiros D.R."/>
            <person name="Dinh H."/>
            <person name="Forbes L."/>
            <person name="Fowler G."/>
            <person name="Francisco L."/>
            <person name="Fu Q."/>
            <person name="Gubbala S."/>
            <person name="Hale W."/>
            <person name="Han Y."/>
            <person name="Hemphill L."/>
            <person name="Highlander S.K."/>
            <person name="Hirani K."/>
            <person name="Hogues M."/>
            <person name="Jackson L."/>
            <person name="Jakkamsetti A."/>
            <person name="Javaid M."/>
            <person name="Jiang H."/>
            <person name="Korchina V."/>
            <person name="Kovar C."/>
            <person name="Lara F."/>
            <person name="Lee S."/>
            <person name="Mata R."/>
            <person name="Mathew T."/>
            <person name="Moen C."/>
            <person name="Morales K."/>
            <person name="Munidasa M."/>
            <person name="Nazareth L."/>
            <person name="Ngo R."/>
            <person name="Nguyen L."/>
            <person name="Okwuonu G."/>
            <person name="Ongeri F."/>
            <person name="Patil S."/>
            <person name="Petrosino J."/>
            <person name="Pham C."/>
            <person name="Pham P."/>
            <person name="Pu L.-L."/>
            <person name="Puazo M."/>
            <person name="Raj R."/>
            <person name="Reid J."/>
            <person name="Rouhana J."/>
            <person name="Saada N."/>
            <person name="Shang Y."/>
            <person name="Simmons D."/>
            <person name="Thornton R."/>
            <person name="Warren J."/>
            <person name="Weissenberger G."/>
            <person name="Zhang J."/>
            <person name="Zhang L."/>
            <person name="Zhou C."/>
            <person name="Zhu D."/>
            <person name="Muzny D."/>
            <person name="Worley K."/>
            <person name="Gibbs R."/>
        </authorList>
    </citation>
    <scope>NUCLEOTIDE SEQUENCE [LARGE SCALE GENOMIC DNA]</scope>
    <source>
        <strain evidence="15 16">ATCC 43531</strain>
    </source>
</reference>
<protein>
    <recommendedName>
        <fullName evidence="10 11">UDP-N-acetylmuramoyl-tripeptide--D-alanyl-D-alanine ligase</fullName>
        <ecNumber evidence="10 11">6.3.2.10</ecNumber>
    </recommendedName>
    <alternativeName>
        <fullName evidence="10">D-alanyl-D-alanine-adding enzyme</fullName>
    </alternativeName>
</protein>
<keyword evidence="2 10" id="KW-0436">Ligase</keyword>
<feature type="domain" description="Mur ligase N-terminal catalytic" evidence="12">
    <location>
        <begin position="31"/>
        <end position="103"/>
    </location>
</feature>
<accession>C4V3Y3</accession>
<dbReference type="HAMAP" id="MF_02019">
    <property type="entry name" value="MurF"/>
    <property type="match status" value="1"/>
</dbReference>
<dbReference type="GO" id="GO:0071555">
    <property type="term" value="P:cell wall organization"/>
    <property type="evidence" value="ECO:0007669"/>
    <property type="project" value="UniProtKB-KW"/>
</dbReference>
<dbReference type="GO" id="GO:0005737">
    <property type="term" value="C:cytoplasm"/>
    <property type="evidence" value="ECO:0007669"/>
    <property type="project" value="UniProtKB-SubCell"/>
</dbReference>
<dbReference type="GO" id="GO:0008360">
    <property type="term" value="P:regulation of cell shape"/>
    <property type="evidence" value="ECO:0007669"/>
    <property type="project" value="UniProtKB-KW"/>
</dbReference>
<dbReference type="Gene3D" id="3.40.1390.10">
    <property type="entry name" value="MurE/MurF, N-terminal domain"/>
    <property type="match status" value="1"/>
</dbReference>
<evidence type="ECO:0000256" key="10">
    <source>
        <dbReference type="HAMAP-Rule" id="MF_02019"/>
    </source>
</evidence>
<dbReference type="Pfam" id="PF08245">
    <property type="entry name" value="Mur_ligase_M"/>
    <property type="match status" value="1"/>
</dbReference>
<evidence type="ECO:0000256" key="1">
    <source>
        <dbReference type="ARBA" id="ARBA00022490"/>
    </source>
</evidence>
<evidence type="ECO:0000259" key="13">
    <source>
        <dbReference type="Pfam" id="PF02875"/>
    </source>
</evidence>
<dbReference type="Pfam" id="PF01225">
    <property type="entry name" value="Mur_ligase"/>
    <property type="match status" value="1"/>
</dbReference>
<sequence>MKNGLTWDEICAATDASVRRGGVAGDTVLPITTDTRKVEAGDLFVALRGENFDGTAFAAEALERGAAAVLVDQKTPASVLAALNAAHGGVLVAEDTLRAYQDIAHAWRMKFNIPVVAITGSNGKTTTKDLTAAVLSGRGKVCRTAANYNNEVGLPLTLLSITPEDTAAVVEIGMRGMGQIAALAPIAEPSIGIVTNVCEVHMELLGSIENIAKAKAELVTAIPAGGTVILNADDPRVAGMRSSAADGVRVMTYGISAAADVRAEALQCMADGSRFMVTWGGERHEYAISLPGRHNVSNALAALAAGFVLGMTPQEMQEGLTHLTAEKMRYEVHQVGAWTLINDAYNASPSSMRASLETTAALYPGRRVAVLGDMLELGTAAEAAHRDVGRRVAELGFAMVVTYGRQAQWTHETAEAAGCPDCCHAASHADAAAYLRRHLMDGDTVLFKGSRGMRMEQIIAALTGEGAH</sequence>
<dbReference type="EMBL" id="ACLA01000020">
    <property type="protein sequence ID" value="EEQ48247.1"/>
    <property type="molecule type" value="Genomic_DNA"/>
</dbReference>
<evidence type="ECO:0000256" key="8">
    <source>
        <dbReference type="ARBA" id="ARBA00023306"/>
    </source>
</evidence>
<dbReference type="InterPro" id="IPR035911">
    <property type="entry name" value="MurE/MurF_N"/>
</dbReference>
<keyword evidence="16" id="KW-1185">Reference proteome</keyword>
<evidence type="ECO:0000256" key="6">
    <source>
        <dbReference type="ARBA" id="ARBA00022960"/>
    </source>
</evidence>
<evidence type="ECO:0000256" key="9">
    <source>
        <dbReference type="ARBA" id="ARBA00023316"/>
    </source>
</evidence>
<dbReference type="Gene3D" id="3.90.190.20">
    <property type="entry name" value="Mur ligase, C-terminal domain"/>
    <property type="match status" value="1"/>
</dbReference>
<comment type="pathway">
    <text evidence="10 11">Cell wall biogenesis; peptidoglycan biosynthesis.</text>
</comment>
<comment type="similarity">
    <text evidence="10">Belongs to the MurCDEF family. MurF subfamily.</text>
</comment>
<dbReference type="AlphaFoldDB" id="C4V3Y3"/>
<comment type="function">
    <text evidence="10 11">Involved in cell wall formation. Catalyzes the final step in the synthesis of UDP-N-acetylmuramoyl-pentapeptide, the precursor of murein.</text>
</comment>
<proteinExistence type="inferred from homology"/>
<evidence type="ECO:0000313" key="15">
    <source>
        <dbReference type="EMBL" id="EEQ48247.1"/>
    </source>
</evidence>
<evidence type="ECO:0000256" key="11">
    <source>
        <dbReference type="RuleBase" id="RU004136"/>
    </source>
</evidence>
<dbReference type="Pfam" id="PF02875">
    <property type="entry name" value="Mur_ligase_C"/>
    <property type="match status" value="1"/>
</dbReference>
<dbReference type="InterPro" id="IPR013221">
    <property type="entry name" value="Mur_ligase_cen"/>
</dbReference>
<dbReference type="Gene3D" id="3.40.1190.10">
    <property type="entry name" value="Mur-like, catalytic domain"/>
    <property type="match status" value="1"/>
</dbReference>
<evidence type="ECO:0000256" key="3">
    <source>
        <dbReference type="ARBA" id="ARBA00022618"/>
    </source>
</evidence>
<evidence type="ECO:0000256" key="7">
    <source>
        <dbReference type="ARBA" id="ARBA00022984"/>
    </source>
</evidence>
<keyword evidence="1 10" id="KW-0963">Cytoplasm</keyword>
<dbReference type="GO" id="GO:0009252">
    <property type="term" value="P:peptidoglycan biosynthetic process"/>
    <property type="evidence" value="ECO:0007669"/>
    <property type="project" value="UniProtKB-UniRule"/>
</dbReference>
<dbReference type="SUPFAM" id="SSF53244">
    <property type="entry name" value="MurD-like peptide ligases, peptide-binding domain"/>
    <property type="match status" value="1"/>
</dbReference>
<dbReference type="GO" id="GO:0008766">
    <property type="term" value="F:UDP-N-acetylmuramoylalanyl-D-glutamyl-2,6-diaminopimelate-D-alanyl-D-alanine ligase activity"/>
    <property type="evidence" value="ECO:0007669"/>
    <property type="project" value="RHEA"/>
</dbReference>
<dbReference type="Proteomes" id="UP000005309">
    <property type="component" value="Unassembled WGS sequence"/>
</dbReference>
<keyword evidence="4 10" id="KW-0547">Nucleotide-binding</keyword>
<keyword evidence="3 10" id="KW-0132">Cell division</keyword>
<evidence type="ECO:0000256" key="4">
    <source>
        <dbReference type="ARBA" id="ARBA00022741"/>
    </source>
</evidence>
<dbReference type="UniPathway" id="UPA00219"/>
<keyword evidence="7 10" id="KW-0573">Peptidoglycan synthesis</keyword>
<evidence type="ECO:0000313" key="16">
    <source>
        <dbReference type="Proteomes" id="UP000005309"/>
    </source>
</evidence>
<comment type="subcellular location">
    <subcellularLocation>
        <location evidence="10 11">Cytoplasm</location>
    </subcellularLocation>
</comment>
<evidence type="ECO:0000256" key="2">
    <source>
        <dbReference type="ARBA" id="ARBA00022598"/>
    </source>
</evidence>
<dbReference type="GO" id="GO:0047480">
    <property type="term" value="F:UDP-N-acetylmuramoyl-tripeptide-D-alanyl-D-alanine ligase activity"/>
    <property type="evidence" value="ECO:0007669"/>
    <property type="project" value="UniProtKB-UniRule"/>
</dbReference>
<dbReference type="GO" id="GO:0051301">
    <property type="term" value="P:cell division"/>
    <property type="evidence" value="ECO:0007669"/>
    <property type="project" value="UniProtKB-KW"/>
</dbReference>
<dbReference type="SUPFAM" id="SSF53623">
    <property type="entry name" value="MurD-like peptide ligases, catalytic domain"/>
    <property type="match status" value="1"/>
</dbReference>
<evidence type="ECO:0000259" key="14">
    <source>
        <dbReference type="Pfam" id="PF08245"/>
    </source>
</evidence>
<feature type="domain" description="Mur ligase C-terminal" evidence="13">
    <location>
        <begin position="329"/>
        <end position="451"/>
    </location>
</feature>
<dbReference type="InterPro" id="IPR000713">
    <property type="entry name" value="Mur_ligase_N"/>
</dbReference>
<evidence type="ECO:0000256" key="5">
    <source>
        <dbReference type="ARBA" id="ARBA00022840"/>
    </source>
</evidence>
<dbReference type="InterPro" id="IPR051046">
    <property type="entry name" value="MurCDEF_CellWall_CoF430Synth"/>
</dbReference>
<keyword evidence="6 10" id="KW-0133">Cell shape</keyword>
<dbReference type="HOGENOM" id="CLU_031507_1_1_9"/>
<dbReference type="InterPro" id="IPR036565">
    <property type="entry name" value="Mur-like_cat_sf"/>
</dbReference>
<organism evidence="15 16">
    <name type="scientific">Selenomonas flueggei ATCC 43531</name>
    <dbReference type="NCBI Taxonomy" id="638302"/>
    <lineage>
        <taxon>Bacteria</taxon>
        <taxon>Bacillati</taxon>
        <taxon>Bacillota</taxon>
        <taxon>Negativicutes</taxon>
        <taxon>Selenomonadales</taxon>
        <taxon>Selenomonadaceae</taxon>
        <taxon>Selenomonas</taxon>
    </lineage>
</organism>